<organism evidence="1 2">
    <name type="scientific">Acuticoccus sediminis</name>
    <dbReference type="NCBI Taxonomy" id="2184697"/>
    <lineage>
        <taxon>Bacteria</taxon>
        <taxon>Pseudomonadati</taxon>
        <taxon>Pseudomonadota</taxon>
        <taxon>Alphaproteobacteria</taxon>
        <taxon>Hyphomicrobiales</taxon>
        <taxon>Amorphaceae</taxon>
        <taxon>Acuticoccus</taxon>
    </lineage>
</organism>
<dbReference type="RefSeq" id="WP_111347767.1">
    <property type="nucleotide sequence ID" value="NZ_QHHQ01000003.1"/>
</dbReference>
<evidence type="ECO:0000313" key="1">
    <source>
        <dbReference type="EMBL" id="RAI01146.1"/>
    </source>
</evidence>
<name>A0A8B2NN82_9HYPH</name>
<keyword evidence="2" id="KW-1185">Reference proteome</keyword>
<dbReference type="Proteomes" id="UP000249590">
    <property type="component" value="Unassembled WGS sequence"/>
</dbReference>
<reference evidence="1 2" key="1">
    <citation type="submission" date="2018-05" db="EMBL/GenBank/DDBJ databases">
        <title>Acuticoccus sediminis sp. nov., isolated from deep-sea sediment of Indian Ocean.</title>
        <authorList>
            <person name="Liu X."/>
            <person name="Lai Q."/>
            <person name="Du Y."/>
            <person name="Sun F."/>
            <person name="Zhang X."/>
            <person name="Wang S."/>
            <person name="Shao Z."/>
        </authorList>
    </citation>
    <scope>NUCLEOTIDE SEQUENCE [LARGE SCALE GENOMIC DNA]</scope>
    <source>
        <strain evidence="1 2">PTG4-2</strain>
    </source>
</reference>
<dbReference type="EMBL" id="QHHQ01000003">
    <property type="protein sequence ID" value="RAI01146.1"/>
    <property type="molecule type" value="Genomic_DNA"/>
</dbReference>
<dbReference type="OrthoDB" id="9998710at2"/>
<sequence length="89" mass="9613">MTACTFTLAWIGECGREDCTAHANVECSCCGAPATHECAETYSGFVCGSPLCGDCEHQLTADGTNAPALMHCRKSDQTHTPWWKRQETA</sequence>
<gene>
    <name evidence="1" type="ORF">DLJ53_18185</name>
</gene>
<proteinExistence type="predicted"/>
<comment type="caution">
    <text evidence="1">The sequence shown here is derived from an EMBL/GenBank/DDBJ whole genome shotgun (WGS) entry which is preliminary data.</text>
</comment>
<accession>A0A8B2NN82</accession>
<evidence type="ECO:0000313" key="2">
    <source>
        <dbReference type="Proteomes" id="UP000249590"/>
    </source>
</evidence>
<dbReference type="AlphaFoldDB" id="A0A8B2NN82"/>
<protein>
    <submittedName>
        <fullName evidence="1">Uncharacterized protein</fullName>
    </submittedName>
</protein>